<keyword evidence="1" id="KW-0808">Transferase</keyword>
<proteinExistence type="predicted"/>
<dbReference type="CDD" id="cd14014">
    <property type="entry name" value="STKc_PknB_like"/>
    <property type="match status" value="1"/>
</dbReference>
<dbReference type="PROSITE" id="PS00109">
    <property type="entry name" value="PROTEIN_KINASE_TYR"/>
    <property type="match status" value="1"/>
</dbReference>
<keyword evidence="8" id="KW-1185">Reference proteome</keyword>
<evidence type="ECO:0000256" key="4">
    <source>
        <dbReference type="ARBA" id="ARBA00022840"/>
    </source>
</evidence>
<evidence type="ECO:0000259" key="5">
    <source>
        <dbReference type="PROSITE" id="PS50011"/>
    </source>
</evidence>
<dbReference type="SUPFAM" id="SSF81606">
    <property type="entry name" value="PP2C-like"/>
    <property type="match status" value="1"/>
</dbReference>
<dbReference type="PANTHER" id="PTHR43289:SF6">
    <property type="entry name" value="SERINE_THREONINE-PROTEIN KINASE NEKL-3"/>
    <property type="match status" value="1"/>
</dbReference>
<keyword evidence="3 7" id="KW-0418">Kinase</keyword>
<dbReference type="Pfam" id="PF00069">
    <property type="entry name" value="Pkinase"/>
    <property type="match status" value="1"/>
</dbReference>
<evidence type="ECO:0000313" key="8">
    <source>
        <dbReference type="Proteomes" id="UP000715965"/>
    </source>
</evidence>
<dbReference type="SUPFAM" id="SSF56112">
    <property type="entry name" value="Protein kinase-like (PK-like)"/>
    <property type="match status" value="1"/>
</dbReference>
<dbReference type="Gene3D" id="1.10.510.10">
    <property type="entry name" value="Transferase(Phosphotransferase) domain 1"/>
    <property type="match status" value="1"/>
</dbReference>
<evidence type="ECO:0000256" key="1">
    <source>
        <dbReference type="ARBA" id="ARBA00022679"/>
    </source>
</evidence>
<dbReference type="InterPro" id="IPR008266">
    <property type="entry name" value="Tyr_kinase_AS"/>
</dbReference>
<dbReference type="SMART" id="SM00332">
    <property type="entry name" value="PP2Cc"/>
    <property type="match status" value="1"/>
</dbReference>
<dbReference type="InterPro" id="IPR011009">
    <property type="entry name" value="Kinase-like_dom_sf"/>
</dbReference>
<feature type="domain" description="PPM-type phosphatase" evidence="6">
    <location>
        <begin position="7"/>
        <end position="238"/>
    </location>
</feature>
<gene>
    <name evidence="7" type="ORF">IM725_16285</name>
</gene>
<accession>A0ABR9SIZ7</accession>
<dbReference type="Proteomes" id="UP000715965">
    <property type="component" value="Unassembled WGS sequence"/>
</dbReference>
<dbReference type="InterPro" id="IPR001932">
    <property type="entry name" value="PPM-type_phosphatase-like_dom"/>
</dbReference>
<sequence length="575" mass="62689">MQRLAVRTGQYSSAGRKPVNQDFHGLALPTDGRLEAKGIVLAVADGISSSPVAREASQAAVTGFLEDYYCTSEAWSVRRAAERVLAATNAWLYAQTQAGQGRWDKDRGWACTFSALVLKGRSAHLFHIGDARIWQLQGRTLEPLTAEHRIHVGGGQSYLGRALGIAPQVEIDHRTLPVVPGDTFVLSTDGVHGHLPAARMAALLAQHGEDLEAAARAIVEAALAAGSEDNLTLQLVRVDAVPQAEAGELAQRAAELPPAGLLAPRSLLDGLRIQRELHHSDRSHVYLALDEASGQRVVVKTPSTEMREDRAALERFLMEEWIARRVDSPHLLKACLPDRPRTQLYTVMEYVPGRTLAQWMRDHPRPSVDEVRDIVVQLARGLRTLHRAEMVHQDLRPANVMVDEAGTVRLIDFGATQVAGVLDAGGAPLPLPGTAQYMAPEYFLGAAGTARSDLFSLAVITYQLLTGRLPYGMDVAKCRDLAGQKRLRARPVTEFRRDVPAWVDAALREALQVEPQRRPADVDEFVHALLHPVHGTAAGRPVPLIARDPVVFWKALSLLLGLGCLALLGMRALGH</sequence>
<reference evidence="7 8" key="1">
    <citation type="submission" date="2020-10" db="EMBL/GenBank/DDBJ databases">
        <title>Draft genome of Ramlibacter aquaticus LMG 30558.</title>
        <authorList>
            <person name="Props R."/>
        </authorList>
    </citation>
    <scope>NUCLEOTIDE SEQUENCE [LARGE SCALE GENOMIC DNA]</scope>
    <source>
        <strain evidence="7 8">LMG 30558</strain>
    </source>
</reference>
<dbReference type="InterPro" id="IPR036457">
    <property type="entry name" value="PPM-type-like_dom_sf"/>
</dbReference>
<dbReference type="EMBL" id="JADDOJ010000080">
    <property type="protein sequence ID" value="MBE7942134.1"/>
    <property type="molecule type" value="Genomic_DNA"/>
</dbReference>
<evidence type="ECO:0000313" key="7">
    <source>
        <dbReference type="EMBL" id="MBE7942134.1"/>
    </source>
</evidence>
<comment type="caution">
    <text evidence="7">The sequence shown here is derived from an EMBL/GenBank/DDBJ whole genome shotgun (WGS) entry which is preliminary data.</text>
</comment>
<feature type="domain" description="Protein kinase" evidence="5">
    <location>
        <begin position="271"/>
        <end position="530"/>
    </location>
</feature>
<dbReference type="Gene3D" id="3.30.200.20">
    <property type="entry name" value="Phosphorylase Kinase, domain 1"/>
    <property type="match status" value="1"/>
</dbReference>
<dbReference type="InterPro" id="IPR000719">
    <property type="entry name" value="Prot_kinase_dom"/>
</dbReference>
<dbReference type="Pfam" id="PF13672">
    <property type="entry name" value="PP2C_2"/>
    <property type="match status" value="1"/>
</dbReference>
<dbReference type="Gene3D" id="3.60.40.10">
    <property type="entry name" value="PPM-type phosphatase domain"/>
    <property type="match status" value="1"/>
</dbReference>
<dbReference type="SMART" id="SM00331">
    <property type="entry name" value="PP2C_SIG"/>
    <property type="match status" value="1"/>
</dbReference>
<keyword evidence="4" id="KW-0067">ATP-binding</keyword>
<organism evidence="7 8">
    <name type="scientific">Ramlibacter aquaticus</name>
    <dbReference type="NCBI Taxonomy" id="2780094"/>
    <lineage>
        <taxon>Bacteria</taxon>
        <taxon>Pseudomonadati</taxon>
        <taxon>Pseudomonadota</taxon>
        <taxon>Betaproteobacteria</taxon>
        <taxon>Burkholderiales</taxon>
        <taxon>Comamonadaceae</taxon>
        <taxon>Ramlibacter</taxon>
    </lineage>
</organism>
<dbReference type="PROSITE" id="PS50011">
    <property type="entry name" value="PROTEIN_KINASE_DOM"/>
    <property type="match status" value="1"/>
</dbReference>
<dbReference type="RefSeq" id="WP_193781690.1">
    <property type="nucleotide sequence ID" value="NZ_JADDOJ010000080.1"/>
</dbReference>
<keyword evidence="2" id="KW-0547">Nucleotide-binding</keyword>
<evidence type="ECO:0000256" key="3">
    <source>
        <dbReference type="ARBA" id="ARBA00022777"/>
    </source>
</evidence>
<evidence type="ECO:0000256" key="2">
    <source>
        <dbReference type="ARBA" id="ARBA00022741"/>
    </source>
</evidence>
<dbReference type="GO" id="GO:0016301">
    <property type="term" value="F:kinase activity"/>
    <property type="evidence" value="ECO:0007669"/>
    <property type="project" value="UniProtKB-KW"/>
</dbReference>
<protein>
    <submittedName>
        <fullName evidence="7">Protein kinase</fullName>
    </submittedName>
</protein>
<name>A0ABR9SIZ7_9BURK</name>
<evidence type="ECO:0000259" key="6">
    <source>
        <dbReference type="PROSITE" id="PS51746"/>
    </source>
</evidence>
<dbReference type="PROSITE" id="PS51746">
    <property type="entry name" value="PPM_2"/>
    <property type="match status" value="1"/>
</dbReference>
<dbReference type="PANTHER" id="PTHR43289">
    <property type="entry name" value="MITOGEN-ACTIVATED PROTEIN KINASE KINASE KINASE 20-RELATED"/>
    <property type="match status" value="1"/>
</dbReference>